<dbReference type="RefSeq" id="WP_198746072.1">
    <property type="nucleotide sequence ID" value="NZ_JAEHTE010000001.1"/>
</dbReference>
<gene>
    <name evidence="1" type="ORF">JEU22_00820</name>
</gene>
<proteinExistence type="predicted"/>
<name>A0A8I1EB15_PSEPU</name>
<accession>A0A8I1EB15</accession>
<dbReference type="Proteomes" id="UP000637061">
    <property type="component" value="Unassembled WGS sequence"/>
</dbReference>
<evidence type="ECO:0000313" key="1">
    <source>
        <dbReference type="EMBL" id="MBI6882455.1"/>
    </source>
</evidence>
<comment type="caution">
    <text evidence="1">The sequence shown here is derived from an EMBL/GenBank/DDBJ whole genome shotgun (WGS) entry which is preliminary data.</text>
</comment>
<dbReference type="EMBL" id="JAEHTE010000001">
    <property type="protein sequence ID" value="MBI6882455.1"/>
    <property type="molecule type" value="Genomic_DNA"/>
</dbReference>
<sequence length="168" mass="19091">MHHYELELHSNGVVTPCPQCLNNTKFRVTAEPTSDGGREISLICICGLDPTHSMPQYRHHAGPGEPEELGVEQSLACWNQAVKEDRHCLSRLQRPSIRSYTSPEVMILEREQDFLATALQEKHGEEGKASSYLDCLEELIHMAKTQPDRFIAILPQLRDRLEKPVTFD</sequence>
<reference evidence="1" key="1">
    <citation type="submission" date="2020-12" db="EMBL/GenBank/DDBJ databases">
        <title>Enhanced detection system for hospital associated transmission using whole genome sequencing surveillance.</title>
        <authorList>
            <person name="Harrison L.H."/>
            <person name="Van Tyne D."/>
            <person name="Marsh J.W."/>
            <person name="Griffith M.P."/>
            <person name="Snyder D.J."/>
            <person name="Cooper V.S."/>
            <person name="Mustapha M."/>
        </authorList>
    </citation>
    <scope>NUCLEOTIDE SEQUENCE</scope>
    <source>
        <strain evidence="1">PSB00042</strain>
    </source>
</reference>
<protein>
    <submittedName>
        <fullName evidence="1">Uncharacterized protein</fullName>
    </submittedName>
</protein>
<dbReference type="AlphaFoldDB" id="A0A8I1EB15"/>
<evidence type="ECO:0000313" key="2">
    <source>
        <dbReference type="Proteomes" id="UP000637061"/>
    </source>
</evidence>
<organism evidence="1 2">
    <name type="scientific">Pseudomonas putida</name>
    <name type="common">Arthrobacter siderocapsulatus</name>
    <dbReference type="NCBI Taxonomy" id="303"/>
    <lineage>
        <taxon>Bacteria</taxon>
        <taxon>Pseudomonadati</taxon>
        <taxon>Pseudomonadota</taxon>
        <taxon>Gammaproteobacteria</taxon>
        <taxon>Pseudomonadales</taxon>
        <taxon>Pseudomonadaceae</taxon>
        <taxon>Pseudomonas</taxon>
    </lineage>
</organism>